<dbReference type="Proteomes" id="UP000199302">
    <property type="component" value="Unassembled WGS sequence"/>
</dbReference>
<dbReference type="PANTHER" id="PTHR34584:SF1">
    <property type="entry name" value="NA(+)_H(+) ANTIPORTER SUBUNIT E1"/>
    <property type="match status" value="1"/>
</dbReference>
<evidence type="ECO:0000313" key="9">
    <source>
        <dbReference type="Proteomes" id="UP000199302"/>
    </source>
</evidence>
<evidence type="ECO:0000256" key="2">
    <source>
        <dbReference type="ARBA" id="ARBA00006228"/>
    </source>
</evidence>
<feature type="transmembrane region" description="Helical" evidence="7">
    <location>
        <begin position="6"/>
        <end position="24"/>
    </location>
</feature>
<dbReference type="STRING" id="871652.SAMN04515673_101352"/>
<sequence>MLLRRLLPHPLLSVFLAIFWLQLVNKITPGNILLGSFLAIVIPIMTSTYWPDRPLLKRPLKAFAYTGIVLWDILVANIQVALIVLFKPNREIRSKWISVPLELKEPEAITVLAATITLTPGTVSAMLSADGSALLVHCLHSDDPEAVCADIKSRYERRLKEIFG</sequence>
<keyword evidence="4 7" id="KW-0812">Transmembrane</keyword>
<protein>
    <submittedName>
        <fullName evidence="8">Multisubunit potassium/proton antiporter, PhaE subunit</fullName>
    </submittedName>
</protein>
<accession>A0A1I6CTU7</accession>
<keyword evidence="6 7" id="KW-0472">Membrane</keyword>
<proteinExistence type="inferred from homology"/>
<feature type="transmembrane region" description="Helical" evidence="7">
    <location>
        <begin position="31"/>
        <end position="50"/>
    </location>
</feature>
<dbReference type="Pfam" id="PF01899">
    <property type="entry name" value="MNHE"/>
    <property type="match status" value="1"/>
</dbReference>
<evidence type="ECO:0000256" key="7">
    <source>
        <dbReference type="SAM" id="Phobius"/>
    </source>
</evidence>
<evidence type="ECO:0000256" key="5">
    <source>
        <dbReference type="ARBA" id="ARBA00022989"/>
    </source>
</evidence>
<name>A0A1I6CTU7_9RHOB</name>
<comment type="subcellular location">
    <subcellularLocation>
        <location evidence="1">Cell membrane</location>
        <topology evidence="1">Multi-pass membrane protein</topology>
    </subcellularLocation>
</comment>
<dbReference type="PIRSF" id="PIRSF019239">
    <property type="entry name" value="MrpE"/>
    <property type="match status" value="1"/>
</dbReference>
<feature type="transmembrane region" description="Helical" evidence="7">
    <location>
        <begin position="62"/>
        <end position="86"/>
    </location>
</feature>
<keyword evidence="5 7" id="KW-1133">Transmembrane helix</keyword>
<dbReference type="InterPro" id="IPR002758">
    <property type="entry name" value="Cation_antiport_E"/>
</dbReference>
<dbReference type="EMBL" id="FOYI01000001">
    <property type="protein sequence ID" value="SFQ96552.1"/>
    <property type="molecule type" value="Genomic_DNA"/>
</dbReference>
<evidence type="ECO:0000256" key="3">
    <source>
        <dbReference type="ARBA" id="ARBA00022475"/>
    </source>
</evidence>
<dbReference type="AlphaFoldDB" id="A0A1I6CTU7"/>
<evidence type="ECO:0000256" key="1">
    <source>
        <dbReference type="ARBA" id="ARBA00004651"/>
    </source>
</evidence>
<reference evidence="8 9" key="1">
    <citation type="submission" date="2016-10" db="EMBL/GenBank/DDBJ databases">
        <authorList>
            <person name="de Groot N.N."/>
        </authorList>
    </citation>
    <scope>NUCLEOTIDE SEQUENCE [LARGE SCALE GENOMIC DNA]</scope>
    <source>
        <strain evidence="9">KMM 9023,NRIC 0796,JCM 17311,KCTC 23692</strain>
    </source>
</reference>
<organism evidence="8 9">
    <name type="scientific">Poseidonocella sedimentorum</name>
    <dbReference type="NCBI Taxonomy" id="871652"/>
    <lineage>
        <taxon>Bacteria</taxon>
        <taxon>Pseudomonadati</taxon>
        <taxon>Pseudomonadota</taxon>
        <taxon>Alphaproteobacteria</taxon>
        <taxon>Rhodobacterales</taxon>
        <taxon>Roseobacteraceae</taxon>
        <taxon>Poseidonocella</taxon>
    </lineage>
</organism>
<dbReference type="PANTHER" id="PTHR34584">
    <property type="entry name" value="NA(+)/H(+) ANTIPORTER SUBUNIT E1"/>
    <property type="match status" value="1"/>
</dbReference>
<evidence type="ECO:0000256" key="4">
    <source>
        <dbReference type="ARBA" id="ARBA00022692"/>
    </source>
</evidence>
<comment type="similarity">
    <text evidence="2">Belongs to the CPA3 antiporters (TC 2.A.63) subunit E family.</text>
</comment>
<dbReference type="GO" id="GO:0008324">
    <property type="term" value="F:monoatomic cation transmembrane transporter activity"/>
    <property type="evidence" value="ECO:0007669"/>
    <property type="project" value="InterPro"/>
</dbReference>
<evidence type="ECO:0000256" key="6">
    <source>
        <dbReference type="ARBA" id="ARBA00023136"/>
    </source>
</evidence>
<dbReference type="NCBIfam" id="NF006518">
    <property type="entry name" value="PRK08965.1-2"/>
    <property type="match status" value="1"/>
</dbReference>
<gene>
    <name evidence="8" type="ORF">SAMN04515673_101352</name>
</gene>
<dbReference type="GO" id="GO:0005886">
    <property type="term" value="C:plasma membrane"/>
    <property type="evidence" value="ECO:0007669"/>
    <property type="project" value="UniProtKB-SubCell"/>
</dbReference>
<keyword evidence="3" id="KW-1003">Cell membrane</keyword>
<keyword evidence="9" id="KW-1185">Reference proteome</keyword>
<evidence type="ECO:0000313" key="8">
    <source>
        <dbReference type="EMBL" id="SFQ96552.1"/>
    </source>
</evidence>